<protein>
    <submittedName>
        <fullName evidence="6">Uncharacterized protein</fullName>
    </submittedName>
</protein>
<dbReference type="Pfam" id="PF00503">
    <property type="entry name" value="G-alpha"/>
    <property type="match status" value="1"/>
</dbReference>
<dbReference type="PANTHER" id="PTHR10218">
    <property type="entry name" value="GTP-BINDING PROTEIN ALPHA SUBUNIT"/>
    <property type="match status" value="1"/>
</dbReference>
<dbReference type="InterPro" id="IPR027417">
    <property type="entry name" value="P-loop_NTPase"/>
</dbReference>
<dbReference type="Gene3D" id="1.10.400.10">
    <property type="entry name" value="GI Alpha 1, domain 2-like"/>
    <property type="match status" value="1"/>
</dbReference>
<dbReference type="Gene3D" id="3.40.50.300">
    <property type="entry name" value="P-loop containing nucleotide triphosphate hydrolases"/>
    <property type="match status" value="1"/>
</dbReference>
<dbReference type="Proteomes" id="UP001470230">
    <property type="component" value="Unassembled WGS sequence"/>
</dbReference>
<organism evidence="6 7">
    <name type="scientific">Tritrichomonas musculus</name>
    <dbReference type="NCBI Taxonomy" id="1915356"/>
    <lineage>
        <taxon>Eukaryota</taxon>
        <taxon>Metamonada</taxon>
        <taxon>Parabasalia</taxon>
        <taxon>Tritrichomonadida</taxon>
        <taxon>Tritrichomonadidae</taxon>
        <taxon>Tritrichomonas</taxon>
    </lineage>
</organism>
<gene>
    <name evidence="6" type="ORF">M9Y10_015242</name>
</gene>
<evidence type="ECO:0000256" key="2">
    <source>
        <dbReference type="ARBA" id="ARBA00022741"/>
    </source>
</evidence>
<evidence type="ECO:0000256" key="4">
    <source>
        <dbReference type="ARBA" id="ARBA00023224"/>
    </source>
</evidence>
<keyword evidence="3" id="KW-0342">GTP-binding</keyword>
<evidence type="ECO:0000256" key="5">
    <source>
        <dbReference type="SAM" id="MobiDB-lite"/>
    </source>
</evidence>
<name>A0ABR2L3J5_9EUKA</name>
<dbReference type="PRINTS" id="PR00318">
    <property type="entry name" value="GPROTEINA"/>
</dbReference>
<accession>A0ABR2L3J5</accession>
<dbReference type="PANTHER" id="PTHR10218:SF302">
    <property type="entry name" value="GUANINE NUCLEOTIDE-BINDING PROTEIN ALPHA-5 SUBUNIT"/>
    <property type="match status" value="1"/>
</dbReference>
<keyword evidence="1" id="KW-0479">Metal-binding</keyword>
<evidence type="ECO:0000313" key="6">
    <source>
        <dbReference type="EMBL" id="KAK8897302.1"/>
    </source>
</evidence>
<dbReference type="InterPro" id="IPR011025">
    <property type="entry name" value="GproteinA_insert"/>
</dbReference>
<reference evidence="6 7" key="1">
    <citation type="submission" date="2024-04" db="EMBL/GenBank/DDBJ databases">
        <title>Tritrichomonas musculus Genome.</title>
        <authorList>
            <person name="Alves-Ferreira E."/>
            <person name="Grigg M."/>
            <person name="Lorenzi H."/>
            <person name="Galac M."/>
        </authorList>
    </citation>
    <scope>NUCLEOTIDE SEQUENCE [LARGE SCALE GENOMIC DNA]</scope>
    <source>
        <strain evidence="6 7">EAF2021</strain>
    </source>
</reference>
<evidence type="ECO:0000313" key="7">
    <source>
        <dbReference type="Proteomes" id="UP001470230"/>
    </source>
</evidence>
<keyword evidence="4" id="KW-0807">Transducer</keyword>
<evidence type="ECO:0000256" key="3">
    <source>
        <dbReference type="ARBA" id="ARBA00023134"/>
    </source>
</evidence>
<dbReference type="SUPFAM" id="SSF47895">
    <property type="entry name" value="Transducin (alpha subunit), insertion domain"/>
    <property type="match status" value="1"/>
</dbReference>
<dbReference type="InterPro" id="IPR001019">
    <property type="entry name" value="Gprotein_alpha_su"/>
</dbReference>
<proteinExistence type="predicted"/>
<dbReference type="SUPFAM" id="SSF52540">
    <property type="entry name" value="P-loop containing nucleoside triphosphate hydrolases"/>
    <property type="match status" value="1"/>
</dbReference>
<dbReference type="SMART" id="SM00275">
    <property type="entry name" value="G_alpha"/>
    <property type="match status" value="1"/>
</dbReference>
<comment type="caution">
    <text evidence="6">The sequence shown here is derived from an EMBL/GenBank/DDBJ whole genome shotgun (WGS) entry which is preliminary data.</text>
</comment>
<dbReference type="CDD" id="cd00066">
    <property type="entry name" value="G-alpha"/>
    <property type="match status" value="1"/>
</dbReference>
<feature type="region of interest" description="Disordered" evidence="5">
    <location>
        <begin position="1"/>
        <end position="43"/>
    </location>
</feature>
<keyword evidence="2" id="KW-0547">Nucleotide-binding</keyword>
<evidence type="ECO:0000256" key="1">
    <source>
        <dbReference type="ARBA" id="ARBA00022723"/>
    </source>
</evidence>
<keyword evidence="7" id="KW-1185">Reference proteome</keyword>
<dbReference type="PROSITE" id="PS51882">
    <property type="entry name" value="G_ALPHA"/>
    <property type="match status" value="1"/>
</dbReference>
<feature type="compositionally biased region" description="Polar residues" evidence="5">
    <location>
        <begin position="14"/>
        <end position="43"/>
    </location>
</feature>
<dbReference type="EMBL" id="JAPFFF010000002">
    <property type="protein sequence ID" value="KAK8897302.1"/>
    <property type="molecule type" value="Genomic_DNA"/>
</dbReference>
<sequence>MGCGESSVDHTTPAKKSSSQGQAKPAATKTTSESKPQKTSNSNEISIVQDEFDQQDVKILLLGSGECGKTTLWRHLKMIYCGGFNDDERNDMTSVVKINLISDIKTLVEAIQNSGQNVADDLEASVENINDMQLNEEELTPEVAEEITNVWHDPAIRTAYQQNNSIGLGDNASFFLDNSKRIASNGYLPTDEDLLKSRIRTSGISSLQFKINNQIKTELVDVGGQKCERSKWQKCFQGVDYLIFVVSLSDFDQFMFEDDTMKRTQDSITLFQNTANSPVFAQKPIFLVLNKTDVFEKKLKEFPDQFKETYPDFDGDTSNVEACIEHVKSRFLRELSPDRNTTTAWVETVKTCAMDQQSVRNLFQNIAKKIVSARK</sequence>